<dbReference type="Pfam" id="PF24308">
    <property type="entry name" value="DUF7487"/>
    <property type="match status" value="1"/>
</dbReference>
<sequence length="185" mass="22185">MEKYGVEYPFLTKEAKEKAIKTCLEKYGDVNPFSNKEVRTKAVNTCKEKYGCDYPVQNPEIRKRMQEALANKRELIPCSSQQLKIYEMLQDEYKVELNYPLSQLNLDVAIFIRDIRIDLEYDGWYWHQDQQKDIKRDRVVQKMGYKVLRIKGDHSIPEKQEIIDKINWLLKDGNYYTEIILKDYE</sequence>
<protein>
    <submittedName>
        <fullName evidence="3">Endonuclease Like Protein</fullName>
    </submittedName>
</protein>
<evidence type="ECO:0000313" key="3">
    <source>
        <dbReference type="EMBL" id="DAD55597.1"/>
    </source>
</evidence>
<keyword evidence="3" id="KW-0255">Endonuclease</keyword>
<dbReference type="EMBL" id="BK029940">
    <property type="protein sequence ID" value="DAD55597.1"/>
    <property type="molecule type" value="Genomic_DNA"/>
</dbReference>
<evidence type="ECO:0000259" key="2">
    <source>
        <dbReference type="Pfam" id="PF24308"/>
    </source>
</evidence>
<organism evidence="3">
    <name type="scientific">Bacteriophage sp</name>
    <dbReference type="NCBI Taxonomy" id="38018"/>
    <lineage>
        <taxon>Viruses</taxon>
    </lineage>
</organism>
<dbReference type="Pfam" id="PF04480">
    <property type="entry name" value="DUF559"/>
    <property type="match status" value="1"/>
</dbReference>
<keyword evidence="3" id="KW-0540">Nuclease</keyword>
<dbReference type="GO" id="GO:0004519">
    <property type="term" value="F:endonuclease activity"/>
    <property type="evidence" value="ECO:0007669"/>
    <property type="project" value="UniProtKB-KW"/>
</dbReference>
<reference evidence="3" key="1">
    <citation type="journal article" date="2021" name="Proc. Natl. Acad. Sci. U.S.A.">
        <title>A Catalog of Tens of Thousands of Viruses from Human Metagenomes Reveals Hidden Associations with Chronic Diseases.</title>
        <authorList>
            <person name="Tisza M.J."/>
            <person name="Buck C.B."/>
        </authorList>
    </citation>
    <scope>NUCLEOTIDE SEQUENCE</scope>
    <source>
        <strain evidence="3">CtOZu12</strain>
    </source>
</reference>
<dbReference type="InterPro" id="IPR007569">
    <property type="entry name" value="DUF559"/>
</dbReference>
<accession>A0A8D9PEA0</accession>
<feature type="domain" description="DUF559" evidence="1">
    <location>
        <begin position="112"/>
        <end position="168"/>
    </location>
</feature>
<proteinExistence type="predicted"/>
<evidence type="ECO:0000259" key="1">
    <source>
        <dbReference type="Pfam" id="PF04480"/>
    </source>
</evidence>
<feature type="domain" description="DUF7487" evidence="2">
    <location>
        <begin position="1"/>
        <end position="85"/>
    </location>
</feature>
<dbReference type="Gene3D" id="3.40.960.10">
    <property type="entry name" value="VSR Endonuclease"/>
    <property type="match status" value="1"/>
</dbReference>
<name>A0A8D9PEA0_9VIRU</name>
<keyword evidence="3" id="KW-0378">Hydrolase</keyword>
<dbReference type="InterPro" id="IPR055910">
    <property type="entry name" value="DUF7487"/>
</dbReference>